<keyword evidence="4 6" id="KW-0378">Hydrolase</keyword>
<dbReference type="NCBIfam" id="TIGR01430">
    <property type="entry name" value="aden_deam"/>
    <property type="match status" value="1"/>
</dbReference>
<evidence type="ECO:0000313" key="7">
    <source>
        <dbReference type="Proteomes" id="UP000312512"/>
    </source>
</evidence>
<dbReference type="Gene3D" id="3.20.20.140">
    <property type="entry name" value="Metal-dependent hydrolases"/>
    <property type="match status" value="1"/>
</dbReference>
<comment type="cofactor">
    <cofactor evidence="1">
        <name>Zn(2+)</name>
        <dbReference type="ChEBI" id="CHEBI:29105"/>
    </cofactor>
</comment>
<keyword evidence="5" id="KW-0862">Zinc</keyword>
<keyword evidence="7" id="KW-1185">Reference proteome</keyword>
<accession>A0A5C4WI52</accession>
<dbReference type="EMBL" id="VDLX02000007">
    <property type="protein sequence ID" value="KAB8193772.1"/>
    <property type="molecule type" value="Genomic_DNA"/>
</dbReference>
<dbReference type="InterPro" id="IPR001365">
    <property type="entry name" value="A_deaminase_dom"/>
</dbReference>
<evidence type="ECO:0000256" key="1">
    <source>
        <dbReference type="ARBA" id="ARBA00001947"/>
    </source>
</evidence>
<dbReference type="RefSeq" id="WP_139632324.1">
    <property type="nucleotide sequence ID" value="NZ_CP045572.1"/>
</dbReference>
<protein>
    <submittedName>
        <fullName evidence="6">Adenosine deaminase</fullName>
        <ecNumber evidence="6">3.5.4.4</ecNumber>
    </submittedName>
</protein>
<comment type="caution">
    <text evidence="6">The sequence shown here is derived from an EMBL/GenBank/DDBJ whole genome shotgun (WGS) entry which is preliminary data.</text>
</comment>
<organism evidence="6 7">
    <name type="scientific">Nonomuraea phyllanthi</name>
    <dbReference type="NCBI Taxonomy" id="2219224"/>
    <lineage>
        <taxon>Bacteria</taxon>
        <taxon>Bacillati</taxon>
        <taxon>Actinomycetota</taxon>
        <taxon>Actinomycetes</taxon>
        <taxon>Streptosporangiales</taxon>
        <taxon>Streptosporangiaceae</taxon>
        <taxon>Nonomuraea</taxon>
    </lineage>
</organism>
<dbReference type="Proteomes" id="UP000312512">
    <property type="component" value="Unassembled WGS sequence"/>
</dbReference>
<dbReference type="GO" id="GO:0016814">
    <property type="term" value="F:hydrolase activity, acting on carbon-nitrogen (but not peptide) bonds, in cyclic amidines"/>
    <property type="evidence" value="ECO:0007669"/>
    <property type="project" value="UniProtKB-ARBA"/>
</dbReference>
<dbReference type="SUPFAM" id="SSF51556">
    <property type="entry name" value="Metallo-dependent hydrolases"/>
    <property type="match status" value="1"/>
</dbReference>
<dbReference type="Pfam" id="PF00962">
    <property type="entry name" value="A_deaminase"/>
    <property type="match status" value="1"/>
</dbReference>
<evidence type="ECO:0000313" key="6">
    <source>
        <dbReference type="EMBL" id="KAB8193772.1"/>
    </source>
</evidence>
<accession>A0A5P9Z3Y8</accession>
<dbReference type="OrthoDB" id="105475at2"/>
<dbReference type="AlphaFoldDB" id="A0A5C4WI52"/>
<dbReference type="EC" id="3.5.4.4" evidence="6"/>
<gene>
    <name evidence="6" type="primary">add</name>
    <name evidence="6" type="ORF">FH608_021485</name>
</gene>
<evidence type="ECO:0000256" key="5">
    <source>
        <dbReference type="ARBA" id="ARBA00022833"/>
    </source>
</evidence>
<dbReference type="GO" id="GO:0046872">
    <property type="term" value="F:metal ion binding"/>
    <property type="evidence" value="ECO:0007669"/>
    <property type="project" value="UniProtKB-KW"/>
</dbReference>
<evidence type="ECO:0000256" key="2">
    <source>
        <dbReference type="ARBA" id="ARBA00006676"/>
    </source>
</evidence>
<name>A0A5C4WI52_9ACTN</name>
<dbReference type="GO" id="GO:0019239">
    <property type="term" value="F:deaminase activity"/>
    <property type="evidence" value="ECO:0007669"/>
    <property type="project" value="InterPro"/>
</dbReference>
<proteinExistence type="inferred from homology"/>
<sequence length="321" mass="33712">MRLPLAELHLHLEGAIRASTAAELADRHGLPVPPQGPFDGLGAFVTAYERARDLVGSLDDLRRVARELVEDAAAQGVVWSEVHVVPPTYAGRLGPDEAVLEAVLDGFAAGTTEESSAGVIVGVNRGLPPPSAERSLALALAYRDAGVVGFGLAGDEANHRAELFADVFARAREAGLPAVPHGGEGAGADSVRACVEVLGAHRVNHGIRAAEDPGLLRELAERQVCLDVCPSSNVALRITPSTAEHPLPELLSAGVPVTLNSDCPLFCDTSAVREYELARDRFGLDRAALARIAETSLRFSSCPAERRERALAGVARWAAAA</sequence>
<evidence type="ECO:0000256" key="4">
    <source>
        <dbReference type="ARBA" id="ARBA00022801"/>
    </source>
</evidence>
<evidence type="ECO:0000256" key="3">
    <source>
        <dbReference type="ARBA" id="ARBA00022723"/>
    </source>
</evidence>
<keyword evidence="3" id="KW-0479">Metal-binding</keyword>
<comment type="similarity">
    <text evidence="2">Belongs to the metallo-dependent hydrolases superfamily. Adenosine and AMP deaminases family.</text>
</comment>
<dbReference type="InterPro" id="IPR006330">
    <property type="entry name" value="Ado/ade_deaminase"/>
</dbReference>
<reference evidence="6 7" key="1">
    <citation type="submission" date="2019-10" db="EMBL/GenBank/DDBJ databases">
        <title>Nonomuraea sp. nov., isolated from Phyllanthus amarus.</title>
        <authorList>
            <person name="Klykleung N."/>
            <person name="Tanasupawat S."/>
        </authorList>
    </citation>
    <scope>NUCLEOTIDE SEQUENCE [LARGE SCALE GENOMIC DNA]</scope>
    <source>
        <strain evidence="6 7">PA1-10</strain>
    </source>
</reference>
<dbReference type="PANTHER" id="PTHR43114">
    <property type="entry name" value="ADENINE DEAMINASE"/>
    <property type="match status" value="1"/>
</dbReference>
<dbReference type="PANTHER" id="PTHR43114:SF6">
    <property type="entry name" value="ADENINE DEAMINASE"/>
    <property type="match status" value="1"/>
</dbReference>
<dbReference type="InterPro" id="IPR032466">
    <property type="entry name" value="Metal_Hydrolase"/>
</dbReference>